<organism evidence="5 6">
    <name type="scientific">Biomphalaria glabrata</name>
    <name type="common">Bloodfluke planorb</name>
    <name type="synonym">Freshwater snail</name>
    <dbReference type="NCBI Taxonomy" id="6526"/>
    <lineage>
        <taxon>Eukaryota</taxon>
        <taxon>Metazoa</taxon>
        <taxon>Spiralia</taxon>
        <taxon>Lophotrochozoa</taxon>
        <taxon>Mollusca</taxon>
        <taxon>Gastropoda</taxon>
        <taxon>Heterobranchia</taxon>
        <taxon>Euthyneura</taxon>
        <taxon>Panpulmonata</taxon>
        <taxon>Hygrophila</taxon>
        <taxon>Lymnaeoidea</taxon>
        <taxon>Planorbidae</taxon>
        <taxon>Biomphalaria</taxon>
    </lineage>
</organism>
<sequence>MPKVNSGIPTKPDSCEENPFRDIDLLLVGKTGHGKSSTGNTIIGQTVFESSSSMASVTKKPELKVGMFKNYVLKVMDTPGVMDTSKIADPIAALNLIIKQMKDAVILNPKGYHAFLVVLKFGIRLTEEEVHSVKILKQIFGVNFLQKYCIIILTCGDNFHREFKVNGISFKKWRHEQDGFFKQLRLECQDRVVLFDNVTQRDTKVYKKQMRKLIHFVEKLNTDGHRYTDKRFELAKQSRDALLRANHLDKVAVGLEEVSDILMIYRFIADNDLNEPNENFLEILDKCDTLSKRFSNNESELPAVIHFLKLVEEIKNTCIRFVCKYEDIQKKIKTNKESLKRESQRIKDVFNAFTGNEEDFDPDTETEENRRSAGAWYPYKDDPVLADDQCDVESKAKDDSDEIITTFEGVTLRKRRNTRKSEKSDADVRGLGDSLKSEFEVNNVMQQLIDEEKKLEVELKTIKTELGLEVQKHWNSHNVLKDKCDDIVRSKGSCQIL</sequence>
<protein>
    <recommendedName>
        <fullName evidence="4">AIG1-type G domain-containing protein</fullName>
    </recommendedName>
</protein>
<evidence type="ECO:0000256" key="2">
    <source>
        <dbReference type="ARBA" id="ARBA00022741"/>
    </source>
</evidence>
<evidence type="ECO:0000313" key="6">
    <source>
        <dbReference type="Proteomes" id="UP000076420"/>
    </source>
</evidence>
<dbReference type="PANTHER" id="PTHR10903:SF184">
    <property type="entry name" value="GTP-BINDING PROTEIN A"/>
    <property type="match status" value="1"/>
</dbReference>
<name>A0A2C9JML3_BIOGL</name>
<dbReference type="InterPro" id="IPR006703">
    <property type="entry name" value="G_AIG1"/>
</dbReference>
<dbReference type="KEGG" id="bgt:106060228"/>
<dbReference type="STRING" id="6526.A0A2C9JML3"/>
<dbReference type="Pfam" id="PF04548">
    <property type="entry name" value="AIG1"/>
    <property type="match status" value="1"/>
</dbReference>
<evidence type="ECO:0000256" key="1">
    <source>
        <dbReference type="ARBA" id="ARBA00008535"/>
    </source>
</evidence>
<dbReference type="PROSITE" id="PS51720">
    <property type="entry name" value="G_AIG1"/>
    <property type="match status" value="1"/>
</dbReference>
<feature type="domain" description="AIG1-type G" evidence="4">
    <location>
        <begin position="20"/>
        <end position="236"/>
    </location>
</feature>
<dbReference type="VEuPathDB" id="VectorBase:BGLAX_050672"/>
<evidence type="ECO:0000256" key="3">
    <source>
        <dbReference type="ARBA" id="ARBA00023134"/>
    </source>
</evidence>
<dbReference type="InterPro" id="IPR045058">
    <property type="entry name" value="GIMA/IAN/Toc"/>
</dbReference>
<dbReference type="FunFam" id="3.40.50.300:FF:000840">
    <property type="entry name" value="Immune-associated nucleotide-binding protein 9"/>
    <property type="match status" value="1"/>
</dbReference>
<dbReference type="EnsemblMetazoa" id="BGLB004899-RC">
    <property type="protein sequence ID" value="BGLB004899-PC"/>
    <property type="gene ID" value="BGLB004899"/>
</dbReference>
<dbReference type="VEuPathDB" id="VectorBase:BGLB004899"/>
<proteinExistence type="inferred from homology"/>
<dbReference type="InterPro" id="IPR027417">
    <property type="entry name" value="P-loop_NTPase"/>
</dbReference>
<keyword evidence="2" id="KW-0547">Nucleotide-binding</keyword>
<dbReference type="PANTHER" id="PTHR10903">
    <property type="entry name" value="GTPASE, IMAP FAMILY MEMBER-RELATED"/>
    <property type="match status" value="1"/>
</dbReference>
<dbReference type="Proteomes" id="UP000076420">
    <property type="component" value="Unassembled WGS sequence"/>
</dbReference>
<dbReference type="EnsemblMetazoa" id="BGLB004899-RB">
    <property type="protein sequence ID" value="BGLB004899-PB"/>
    <property type="gene ID" value="BGLB004899"/>
</dbReference>
<dbReference type="RefSeq" id="XP_013073481.2">
    <property type="nucleotide sequence ID" value="XM_013218027.2"/>
</dbReference>
<dbReference type="Gene3D" id="3.40.50.300">
    <property type="entry name" value="P-loop containing nucleotide triphosphate hydrolases"/>
    <property type="match status" value="1"/>
</dbReference>
<accession>A0A2C9JML3</accession>
<evidence type="ECO:0000313" key="5">
    <source>
        <dbReference type="EnsemblMetazoa" id="BGLB004899-PC"/>
    </source>
</evidence>
<evidence type="ECO:0000259" key="4">
    <source>
        <dbReference type="PROSITE" id="PS51720"/>
    </source>
</evidence>
<reference evidence="5" key="1">
    <citation type="submission" date="2020-05" db="UniProtKB">
        <authorList>
            <consortium name="EnsemblMetazoa"/>
        </authorList>
    </citation>
    <scope>IDENTIFICATION</scope>
    <source>
        <strain evidence="5">BB02</strain>
    </source>
</reference>
<dbReference type="AlphaFoldDB" id="A0A2C9JML3"/>
<comment type="similarity">
    <text evidence="1">Belongs to the TRAFAC class TrmE-Era-EngA-EngB-Septin-like GTPase superfamily. AIG1/Toc34/Toc159-like paraseptin GTPase family. IAN subfamily.</text>
</comment>
<keyword evidence="3" id="KW-0342">GTP-binding</keyword>
<dbReference type="GO" id="GO:0005525">
    <property type="term" value="F:GTP binding"/>
    <property type="evidence" value="ECO:0007669"/>
    <property type="project" value="UniProtKB-KW"/>
</dbReference>
<dbReference type="OrthoDB" id="8954335at2759"/>
<gene>
    <name evidence="5" type="primary">106060228</name>
</gene>
<dbReference type="SUPFAM" id="SSF52540">
    <property type="entry name" value="P-loop containing nucleoside triphosphate hydrolases"/>
    <property type="match status" value="1"/>
</dbReference>